<dbReference type="GO" id="GO:0008168">
    <property type="term" value="F:methyltransferase activity"/>
    <property type="evidence" value="ECO:0007669"/>
    <property type="project" value="UniProtKB-KW"/>
</dbReference>
<keyword evidence="4" id="KW-0489">Methyltransferase</keyword>
<organism evidence="4 5">
    <name type="scientific">Actinomycetospora succinea</name>
    <dbReference type="NCBI Taxonomy" id="663603"/>
    <lineage>
        <taxon>Bacteria</taxon>
        <taxon>Bacillati</taxon>
        <taxon>Actinomycetota</taxon>
        <taxon>Actinomycetes</taxon>
        <taxon>Pseudonocardiales</taxon>
        <taxon>Pseudonocardiaceae</taxon>
        <taxon>Actinomycetospora</taxon>
    </lineage>
</organism>
<feature type="transmembrane region" description="Helical" evidence="2">
    <location>
        <begin position="179"/>
        <end position="199"/>
    </location>
</feature>
<feature type="transmembrane region" description="Helical" evidence="2">
    <location>
        <begin position="149"/>
        <end position="172"/>
    </location>
</feature>
<keyword evidence="5" id="KW-1185">Reference proteome</keyword>
<feature type="transmembrane region" description="Helical" evidence="2">
    <location>
        <begin position="110"/>
        <end position="129"/>
    </location>
</feature>
<feature type="transmembrane region" description="Helical" evidence="2">
    <location>
        <begin position="87"/>
        <end position="103"/>
    </location>
</feature>
<dbReference type="PANTHER" id="PTHR30487">
    <property type="entry name" value="TYPE 4 PREPILIN-LIKE PROTEINS LEADER PEPTIDE-PROCESSING ENZYME"/>
    <property type="match status" value="1"/>
</dbReference>
<keyword evidence="2" id="KW-0472">Membrane</keyword>
<dbReference type="EMBL" id="SNYO01000010">
    <property type="protein sequence ID" value="TDQ50009.1"/>
    <property type="molecule type" value="Genomic_DNA"/>
</dbReference>
<feature type="domain" description="Prepilin type IV endopeptidase peptidase" evidence="3">
    <location>
        <begin position="66"/>
        <end position="168"/>
    </location>
</feature>
<protein>
    <submittedName>
        <fullName evidence="4">Leader peptidase (Prepilin peptidase)/N-methyltransferase</fullName>
    </submittedName>
</protein>
<reference evidence="4 5" key="1">
    <citation type="submission" date="2019-03" db="EMBL/GenBank/DDBJ databases">
        <title>Genomic Encyclopedia of Type Strains, Phase IV (KMG-IV): sequencing the most valuable type-strain genomes for metagenomic binning, comparative biology and taxonomic classification.</title>
        <authorList>
            <person name="Goeker M."/>
        </authorList>
    </citation>
    <scope>NUCLEOTIDE SEQUENCE [LARGE SCALE GENOMIC DNA]</scope>
    <source>
        <strain evidence="4 5">DSM 45775</strain>
    </source>
</reference>
<keyword evidence="4" id="KW-0808">Transferase</keyword>
<name>A0A4R6UVM3_9PSEU</name>
<accession>A0A4R6UVM3</accession>
<proteinExistence type="inferred from homology"/>
<dbReference type="GO" id="GO:0006465">
    <property type="term" value="P:signal peptide processing"/>
    <property type="evidence" value="ECO:0007669"/>
    <property type="project" value="TreeGrafter"/>
</dbReference>
<gene>
    <name evidence="4" type="ORF">EV188_1105</name>
</gene>
<evidence type="ECO:0000259" key="3">
    <source>
        <dbReference type="Pfam" id="PF01478"/>
    </source>
</evidence>
<dbReference type="Pfam" id="PF01478">
    <property type="entry name" value="Peptidase_A24"/>
    <property type="match status" value="1"/>
</dbReference>
<evidence type="ECO:0000256" key="1">
    <source>
        <dbReference type="ARBA" id="ARBA00005801"/>
    </source>
</evidence>
<sequence>MLAGLAGGGAGALAGLAVRAWLARMRRGALVPVGPCALLLAALWAVACVLVAAHRVPAVWLPAQLVLGVLVVAGSAVDLAVGRLPDALTGPAALAVLAALIPLPPLTLGAGLLGGVVLGGVLAAVHLAAPTALGAGDVKLAPSLGAPLAAAAWPAPVLAVVLACLGVLAVGLARPAQSVPFGPPLLVATWVILTVSLTGG</sequence>
<feature type="transmembrane region" description="Helical" evidence="2">
    <location>
        <begin position="59"/>
        <end position="81"/>
    </location>
</feature>
<dbReference type="AlphaFoldDB" id="A0A4R6UVM3"/>
<comment type="similarity">
    <text evidence="1">Belongs to the peptidase A24 family.</text>
</comment>
<feature type="transmembrane region" description="Helical" evidence="2">
    <location>
        <begin position="29"/>
        <end position="52"/>
    </location>
</feature>
<dbReference type="GO" id="GO:0005886">
    <property type="term" value="C:plasma membrane"/>
    <property type="evidence" value="ECO:0007669"/>
    <property type="project" value="TreeGrafter"/>
</dbReference>
<keyword evidence="2" id="KW-1133">Transmembrane helix</keyword>
<comment type="caution">
    <text evidence="4">The sequence shown here is derived from an EMBL/GenBank/DDBJ whole genome shotgun (WGS) entry which is preliminary data.</text>
</comment>
<evidence type="ECO:0000313" key="4">
    <source>
        <dbReference type="EMBL" id="TDQ50009.1"/>
    </source>
</evidence>
<dbReference type="PANTHER" id="PTHR30487:SF0">
    <property type="entry name" value="PREPILIN LEADER PEPTIDASE_N-METHYLTRANSFERASE-RELATED"/>
    <property type="match status" value="1"/>
</dbReference>
<evidence type="ECO:0000313" key="5">
    <source>
        <dbReference type="Proteomes" id="UP000295705"/>
    </source>
</evidence>
<dbReference type="InterPro" id="IPR000045">
    <property type="entry name" value="Prepilin_IV_endopep_pep"/>
</dbReference>
<evidence type="ECO:0000256" key="2">
    <source>
        <dbReference type="SAM" id="Phobius"/>
    </source>
</evidence>
<dbReference type="InterPro" id="IPR050882">
    <property type="entry name" value="Prepilin_peptidase/N-MTase"/>
</dbReference>
<dbReference type="Proteomes" id="UP000295705">
    <property type="component" value="Unassembled WGS sequence"/>
</dbReference>
<dbReference type="GO" id="GO:0004190">
    <property type="term" value="F:aspartic-type endopeptidase activity"/>
    <property type="evidence" value="ECO:0007669"/>
    <property type="project" value="InterPro"/>
</dbReference>
<dbReference type="GO" id="GO:0032259">
    <property type="term" value="P:methylation"/>
    <property type="evidence" value="ECO:0007669"/>
    <property type="project" value="UniProtKB-KW"/>
</dbReference>
<keyword evidence="2" id="KW-0812">Transmembrane</keyword>